<dbReference type="Proteomes" id="UP000700732">
    <property type="component" value="Unassembled WGS sequence"/>
</dbReference>
<keyword evidence="3" id="KW-1185">Reference proteome</keyword>
<dbReference type="InterPro" id="IPR011250">
    <property type="entry name" value="OMP/PagP_B-barrel"/>
</dbReference>
<sequence>MKLNTLFISLAALAGSLLAGPAETLAQVNLKSISVGASYWKPSLDYWNERSGLLDYNAGKGATFSGAVMPSAAIEVGLTKGLSVGGRVGYWKSSVAGDVTTGGITRSETLDLSIIPVSLDLKYTFAPSAPSSTTATATDEPKTPFLTPYIGLSVARYFISNDFSRQVTGASGSLSETQAGSNTGLQVFVGAEKKLVKKLFLALDVRYHLGSYNQVVRTETSSTTEKVSLSGLEAGLSLKFKLN</sequence>
<dbReference type="SUPFAM" id="SSF56925">
    <property type="entry name" value="OMPA-like"/>
    <property type="match status" value="1"/>
</dbReference>
<reference evidence="2 3" key="1">
    <citation type="submission" date="2019-06" db="EMBL/GenBank/DDBJ databases">
        <title>Spirosoma utsteinense sp. nov. isolated from Antarctic ice-free soils.</title>
        <authorList>
            <person name="Tahon G."/>
        </authorList>
    </citation>
    <scope>NUCLEOTIDE SEQUENCE [LARGE SCALE GENOMIC DNA]</scope>
    <source>
        <strain evidence="2 3">LMG 31447</strain>
    </source>
</reference>
<evidence type="ECO:0000313" key="2">
    <source>
        <dbReference type="EMBL" id="MBC3795013.1"/>
    </source>
</evidence>
<organism evidence="2 3">
    <name type="scientific">Spirosoma utsteinense</name>
    <dbReference type="NCBI Taxonomy" id="2585773"/>
    <lineage>
        <taxon>Bacteria</taxon>
        <taxon>Pseudomonadati</taxon>
        <taxon>Bacteroidota</taxon>
        <taxon>Cytophagia</taxon>
        <taxon>Cytophagales</taxon>
        <taxon>Cytophagaceae</taxon>
        <taxon>Spirosoma</taxon>
    </lineage>
</organism>
<protein>
    <submittedName>
        <fullName evidence="2">Opacity protein-like surface antigen</fullName>
    </submittedName>
</protein>
<dbReference type="RefSeq" id="WP_186742071.1">
    <property type="nucleotide sequence ID" value="NZ_VFIA01000073.1"/>
</dbReference>
<dbReference type="Gene3D" id="2.40.160.20">
    <property type="match status" value="1"/>
</dbReference>
<keyword evidence="1" id="KW-0732">Signal</keyword>
<dbReference type="EMBL" id="VFIA01000073">
    <property type="protein sequence ID" value="MBC3795013.1"/>
    <property type="molecule type" value="Genomic_DNA"/>
</dbReference>
<proteinExistence type="predicted"/>
<evidence type="ECO:0000256" key="1">
    <source>
        <dbReference type="SAM" id="SignalP"/>
    </source>
</evidence>
<comment type="caution">
    <text evidence="2">The sequence shown here is derived from an EMBL/GenBank/DDBJ whole genome shotgun (WGS) entry which is preliminary data.</text>
</comment>
<name>A0ABR6WFR8_9BACT</name>
<feature type="chain" id="PRO_5045399954" evidence="1">
    <location>
        <begin position="20"/>
        <end position="243"/>
    </location>
</feature>
<feature type="signal peptide" evidence="1">
    <location>
        <begin position="1"/>
        <end position="19"/>
    </location>
</feature>
<accession>A0ABR6WFR8</accession>
<evidence type="ECO:0000313" key="3">
    <source>
        <dbReference type="Proteomes" id="UP000700732"/>
    </source>
</evidence>
<gene>
    <name evidence="2" type="ORF">FH603_5545</name>
</gene>